<accession>A0A1Z4JCZ1</accession>
<dbReference type="EMBL" id="AP018203">
    <property type="protein sequence ID" value="BAY54664.1"/>
    <property type="molecule type" value="Genomic_DNA"/>
</dbReference>
<proteinExistence type="predicted"/>
<evidence type="ECO:0000313" key="3">
    <source>
        <dbReference type="Proteomes" id="UP000217895"/>
    </source>
</evidence>
<keyword evidence="3" id="KW-1185">Reference proteome</keyword>
<reference evidence="2 3" key="1">
    <citation type="submission" date="2017-06" db="EMBL/GenBank/DDBJ databases">
        <title>Genome sequencing of cyanobaciteial culture collection at National Institute for Environmental Studies (NIES).</title>
        <authorList>
            <person name="Hirose Y."/>
            <person name="Shimura Y."/>
            <person name="Fujisawa T."/>
            <person name="Nakamura Y."/>
            <person name="Kawachi M."/>
        </authorList>
    </citation>
    <scope>NUCLEOTIDE SEQUENCE [LARGE SCALE GENOMIC DNA]</scope>
    <source>
        <strain evidence="2 3">NIES-2135</strain>
    </source>
</reference>
<dbReference type="AlphaFoldDB" id="A0A1Z4JCZ1"/>
<protein>
    <recommendedName>
        <fullName evidence="4">DUF928 domain-containing protein</fullName>
    </recommendedName>
</protein>
<evidence type="ECO:0000256" key="1">
    <source>
        <dbReference type="SAM" id="SignalP"/>
    </source>
</evidence>
<keyword evidence="1" id="KW-0732">Signal</keyword>
<dbReference type="Proteomes" id="UP000217895">
    <property type="component" value="Chromosome"/>
</dbReference>
<organism evidence="2 3">
    <name type="scientific">Leptolyngbya boryana NIES-2135</name>
    <dbReference type="NCBI Taxonomy" id="1973484"/>
    <lineage>
        <taxon>Bacteria</taxon>
        <taxon>Bacillati</taxon>
        <taxon>Cyanobacteriota</taxon>
        <taxon>Cyanophyceae</taxon>
        <taxon>Leptolyngbyales</taxon>
        <taxon>Leptolyngbyaceae</taxon>
        <taxon>Leptolyngbya group</taxon>
        <taxon>Leptolyngbya</taxon>
    </lineage>
</organism>
<feature type="chain" id="PRO_5011119213" description="DUF928 domain-containing protein" evidence="1">
    <location>
        <begin position="22"/>
        <end position="230"/>
    </location>
</feature>
<sequence>MIKQTLVLMSFLVASPVVVLADAPVHAQQRSNWQEFFQRIVSRSPLPRKRGGGREGLLGWQVLTPGSLSQQLWTLQPILVWRSQPNGKLVPDRAEILPAGSGSPIWSQRIQPSRTTPIIAKLEPGKTYVLRFSKWNADLKKDEVIIGWDIEVMPTAQRQKVAAALNRLNKNLKPVERLQRRIEVLASFGLWSDVVQEIEQSKVSARDRQTAINDLLTQLEDSAGSTRIRK</sequence>
<gene>
    <name evidence="2" type="ORF">NIES2135_14820</name>
</gene>
<evidence type="ECO:0000313" key="2">
    <source>
        <dbReference type="EMBL" id="BAY54664.1"/>
    </source>
</evidence>
<evidence type="ECO:0008006" key="4">
    <source>
        <dbReference type="Google" id="ProtNLM"/>
    </source>
</evidence>
<feature type="signal peptide" evidence="1">
    <location>
        <begin position="1"/>
        <end position="21"/>
    </location>
</feature>
<name>A0A1Z4JCZ1_LEPBY</name>